<dbReference type="Pfam" id="PF07355">
    <property type="entry name" value="GRDB"/>
    <property type="match status" value="1"/>
</dbReference>
<dbReference type="RefSeq" id="WP_039311434.1">
    <property type="nucleotide sequence ID" value="NZ_CP006905.1"/>
</dbReference>
<accession>A0A0A7FZW6</accession>
<keyword evidence="4" id="KW-1185">Reference proteome</keyword>
<keyword evidence="2" id="KW-0560">Oxidoreductase</keyword>
<dbReference type="Proteomes" id="UP000030635">
    <property type="component" value="Chromosome"/>
</dbReference>
<proteinExistence type="predicted"/>
<evidence type="ECO:0000256" key="1">
    <source>
        <dbReference type="ARBA" id="ARBA00022933"/>
    </source>
</evidence>
<dbReference type="OrthoDB" id="9764267at2"/>
<dbReference type="STRING" id="1561.NPD11_2432"/>
<evidence type="ECO:0000256" key="2">
    <source>
        <dbReference type="ARBA" id="ARBA00023002"/>
    </source>
</evidence>
<dbReference type="InterPro" id="IPR010187">
    <property type="entry name" value="Various_sel_PB"/>
</dbReference>
<dbReference type="NCBIfam" id="NF041545">
    <property type="entry name" value="GrdB_like_no_Se"/>
    <property type="match status" value="1"/>
</dbReference>
<dbReference type="EMBL" id="CP006905">
    <property type="protein sequence ID" value="AIY84465.1"/>
    <property type="molecule type" value="Genomic_DNA"/>
</dbReference>
<dbReference type="eggNOG" id="COG1978">
    <property type="taxonomic scope" value="Bacteria"/>
</dbReference>
<reference evidence="3 4" key="1">
    <citation type="journal article" date="2015" name="Infect. Genet. Evol.">
        <title>Genomic sequences of six botulinum neurotoxin-producing strains representing three clostridial species illustrate the mobility and diversity of botulinum neurotoxin genes.</title>
        <authorList>
            <person name="Smith T.J."/>
            <person name="Hill K.K."/>
            <person name="Xie G."/>
            <person name="Foley B.T."/>
            <person name="Williamson C.H."/>
            <person name="Foster J.T."/>
            <person name="Johnson S.L."/>
            <person name="Chertkov O."/>
            <person name="Teshima H."/>
            <person name="Gibbons H.S."/>
            <person name="Johnsky L.A."/>
            <person name="Karavis M.A."/>
            <person name="Smith L.A."/>
        </authorList>
    </citation>
    <scope>NUCLEOTIDE SEQUENCE [LARGE SCALE GENOMIC DNA]</scope>
    <source>
        <strain evidence="3">Sullivan</strain>
    </source>
</reference>
<dbReference type="KEGG" id="cbv:U729_559"/>
<name>A0A0A7FZW6_9CLOT</name>
<dbReference type="GO" id="GO:0050485">
    <property type="term" value="F:oxidoreductase activity, acting on X-H and Y-H to form an X-Y bond, with a disulfide as acceptor"/>
    <property type="evidence" value="ECO:0007669"/>
    <property type="project" value="InterPro"/>
</dbReference>
<dbReference type="NCBIfam" id="TIGR01918">
    <property type="entry name" value="various_sel_PB"/>
    <property type="match status" value="1"/>
</dbReference>
<sequence length="172" mass="19147">MIKILLVLNHVQAGLGNESFDSPPCGKRDVLGPGKMMKSFLESIGGEIIATLYCGDIYYKNNMNSSNKKFIAMIKKLKPDVVICGPAFHYESFGYMASNIAKEINKKLNIPSFVAMSSDNLAVNDCKEEVIIVRTPNKGEDELYEAIKNICNMAIKLGKKEDIEEFKKLVCL</sequence>
<dbReference type="AlphaFoldDB" id="A0A0A7FZW6"/>
<keyword evidence="1" id="KW-0712">Selenocysteine</keyword>
<dbReference type="InterPro" id="IPR048083">
    <property type="entry name" value="GrdB-like"/>
</dbReference>
<organism evidence="3 4">
    <name type="scientific">Clostridium baratii str. Sullivan</name>
    <dbReference type="NCBI Taxonomy" id="1415775"/>
    <lineage>
        <taxon>Bacteria</taxon>
        <taxon>Bacillati</taxon>
        <taxon>Bacillota</taxon>
        <taxon>Clostridia</taxon>
        <taxon>Eubacteriales</taxon>
        <taxon>Clostridiaceae</taxon>
        <taxon>Clostridium</taxon>
    </lineage>
</organism>
<dbReference type="HOGENOM" id="CLU_131390_0_0_9"/>
<evidence type="ECO:0000313" key="3">
    <source>
        <dbReference type="EMBL" id="AIY84465.1"/>
    </source>
</evidence>
<gene>
    <name evidence="3" type="ORF">U729_559</name>
</gene>
<protein>
    <submittedName>
        <fullName evidence="3">SelenoB, glycine/betaine/sarcosine/D-proline reductase family protein</fullName>
    </submittedName>
</protein>
<evidence type="ECO:0000313" key="4">
    <source>
        <dbReference type="Proteomes" id="UP000030635"/>
    </source>
</evidence>